<dbReference type="InterPro" id="IPR027273">
    <property type="entry name" value="Neocarzinostatin-like"/>
</dbReference>
<organism evidence="2 3">
    <name type="scientific">Corynebacterium hansenii</name>
    <dbReference type="NCBI Taxonomy" id="394964"/>
    <lineage>
        <taxon>Bacteria</taxon>
        <taxon>Bacillati</taxon>
        <taxon>Actinomycetota</taxon>
        <taxon>Actinomycetes</taxon>
        <taxon>Mycobacteriales</taxon>
        <taxon>Corynebacteriaceae</taxon>
        <taxon>Corynebacterium</taxon>
    </lineage>
</organism>
<keyword evidence="3" id="KW-1185">Reference proteome</keyword>
<proteinExistence type="predicted"/>
<feature type="region of interest" description="Disordered" evidence="1">
    <location>
        <begin position="67"/>
        <end position="110"/>
    </location>
</feature>
<protein>
    <submittedName>
        <fullName evidence="2">Thiamine biosynthesis protein</fullName>
    </submittedName>
</protein>
<reference evidence="3" key="1">
    <citation type="journal article" date="2019" name="Int. J. Syst. Evol. Microbiol.">
        <title>The Global Catalogue of Microorganisms (GCM) 10K type strain sequencing project: providing services to taxonomists for standard genome sequencing and annotation.</title>
        <authorList>
            <consortium name="The Broad Institute Genomics Platform"/>
            <consortium name="The Broad Institute Genome Sequencing Center for Infectious Disease"/>
            <person name="Wu L."/>
            <person name="Ma J."/>
        </authorList>
    </citation>
    <scope>NUCLEOTIDE SEQUENCE [LARGE SCALE GENOMIC DNA]</scope>
    <source>
        <strain evidence="3">CCUG 53252</strain>
    </source>
</reference>
<comment type="caution">
    <text evidence="2">The sequence shown here is derived from an EMBL/GenBank/DDBJ whole genome shotgun (WGS) entry which is preliminary data.</text>
</comment>
<dbReference type="EMBL" id="JBHRZN010000001">
    <property type="protein sequence ID" value="MFC3849425.1"/>
    <property type="molecule type" value="Genomic_DNA"/>
</dbReference>
<dbReference type="Gene3D" id="2.60.40.230">
    <property type="entry name" value="Neocarzinostatin-like"/>
    <property type="match status" value="1"/>
</dbReference>
<evidence type="ECO:0000256" key="1">
    <source>
        <dbReference type="SAM" id="MobiDB-lite"/>
    </source>
</evidence>
<dbReference type="RefSeq" id="WP_290290780.1">
    <property type="nucleotide sequence ID" value="NZ_CP047211.1"/>
</dbReference>
<evidence type="ECO:0000313" key="2">
    <source>
        <dbReference type="EMBL" id="MFC3849425.1"/>
    </source>
</evidence>
<sequence length="225" mass="22278">MPAETIADTGVAATRPGHAIEEHPMKHIAATATPARHTARVRRAIFAAPALAAVALLAACSGGNGDAGADATGTAADDATSAASGAPAAETTEARPSTAEAEGNGVTAKVSPAEDIADGATVTITLTGLDPNYGGYYVGFCGGRAEGSPAPACTGDRTAPGTQAWLSNRGGTQPVPENGEASISLTAKAVGDGVDCRTDTCTLKVFGDHSEGFEDVVDVPVTFAK</sequence>
<feature type="compositionally biased region" description="Low complexity" evidence="1">
    <location>
        <begin position="67"/>
        <end position="91"/>
    </location>
</feature>
<accession>A0ABV7ZMQ7</accession>
<gene>
    <name evidence="2" type="ORF">ACFORJ_04510</name>
</gene>
<dbReference type="SUPFAM" id="SSF49319">
    <property type="entry name" value="Actinoxanthin-like"/>
    <property type="match status" value="1"/>
</dbReference>
<dbReference type="Proteomes" id="UP001595751">
    <property type="component" value="Unassembled WGS sequence"/>
</dbReference>
<evidence type="ECO:0000313" key="3">
    <source>
        <dbReference type="Proteomes" id="UP001595751"/>
    </source>
</evidence>
<name>A0ABV7ZMQ7_9CORY</name>